<dbReference type="InterPro" id="IPR011037">
    <property type="entry name" value="Pyrv_Knase-like_insert_dom_sf"/>
</dbReference>
<name>A0A3M2LYI0_9ACTN</name>
<comment type="caution">
    <text evidence="2">The sequence shown here is derived from an EMBL/GenBank/DDBJ whole genome shotgun (WGS) entry which is preliminary data.</text>
</comment>
<dbReference type="Pfam" id="PF03473">
    <property type="entry name" value="MOSC"/>
    <property type="match status" value="1"/>
</dbReference>
<dbReference type="SUPFAM" id="SSF50800">
    <property type="entry name" value="PK beta-barrel domain-like"/>
    <property type="match status" value="1"/>
</dbReference>
<accession>A0A3M2LYI0</accession>
<dbReference type="PANTHER" id="PTHR14237:SF19">
    <property type="entry name" value="MITOCHONDRIAL AMIDOXIME REDUCING COMPONENT 1"/>
    <property type="match status" value="1"/>
</dbReference>
<evidence type="ECO:0000313" key="3">
    <source>
        <dbReference type="Proteomes" id="UP000282674"/>
    </source>
</evidence>
<feature type="domain" description="MOSC" evidence="1">
    <location>
        <begin position="123"/>
        <end position="267"/>
    </location>
</feature>
<dbReference type="PROSITE" id="PS51340">
    <property type="entry name" value="MOSC"/>
    <property type="match status" value="1"/>
</dbReference>
<dbReference type="InterPro" id="IPR005303">
    <property type="entry name" value="MOCOS_middle"/>
</dbReference>
<gene>
    <name evidence="2" type="ORF">EBO15_21125</name>
</gene>
<dbReference type="RefSeq" id="WP_122196146.1">
    <property type="nucleotide sequence ID" value="NZ_JBHSKC010000002.1"/>
</dbReference>
<keyword evidence="3" id="KW-1185">Reference proteome</keyword>
<organism evidence="2 3">
    <name type="scientific">Actinomadura harenae</name>
    <dbReference type="NCBI Taxonomy" id="2483351"/>
    <lineage>
        <taxon>Bacteria</taxon>
        <taxon>Bacillati</taxon>
        <taxon>Actinomycetota</taxon>
        <taxon>Actinomycetes</taxon>
        <taxon>Streptosporangiales</taxon>
        <taxon>Thermomonosporaceae</taxon>
        <taxon>Actinomadura</taxon>
    </lineage>
</organism>
<evidence type="ECO:0000313" key="2">
    <source>
        <dbReference type="EMBL" id="RMI41980.1"/>
    </source>
</evidence>
<dbReference type="GO" id="GO:0030170">
    <property type="term" value="F:pyridoxal phosphate binding"/>
    <property type="evidence" value="ECO:0007669"/>
    <property type="project" value="InterPro"/>
</dbReference>
<dbReference type="Pfam" id="PF03476">
    <property type="entry name" value="MOSC_N"/>
    <property type="match status" value="1"/>
</dbReference>
<sequence length="270" mass="29001">MDAVLAELNVHPLKSGGGTALTSAELTPTGLLHDREFMLVTPEGRHLSQREHAHMALLRPSFDGATLRVSAPGVEPLEHAASADGPVVDVTVHGRPCQGVDQGDAAAAWFTRFLAASAPERRGPFAGCRLVRFTGRRPTSRGGGEVAYADGYPLLVLSAESLADLNTRLDAPLPMNRFRPTLVLDGLGPYGEDGVRLLRVGETVVEMVKPCTRCVITTTDQRTAVRSREPLRTLATYRNLDGGIQFGQLAVPRRLGTVRVGDPVEVLDRA</sequence>
<dbReference type="AlphaFoldDB" id="A0A3M2LYI0"/>
<dbReference type="EMBL" id="RFFG01000037">
    <property type="protein sequence ID" value="RMI41980.1"/>
    <property type="molecule type" value="Genomic_DNA"/>
</dbReference>
<evidence type="ECO:0000259" key="1">
    <source>
        <dbReference type="PROSITE" id="PS51340"/>
    </source>
</evidence>
<reference evidence="2 3" key="1">
    <citation type="submission" date="2018-10" db="EMBL/GenBank/DDBJ databases">
        <title>Isolation from soil.</title>
        <authorList>
            <person name="Hu J."/>
        </authorList>
    </citation>
    <scope>NUCLEOTIDE SEQUENCE [LARGE SCALE GENOMIC DNA]</scope>
    <source>
        <strain evidence="2 3">NEAU-Ht49</strain>
    </source>
</reference>
<dbReference type="SUPFAM" id="SSF141673">
    <property type="entry name" value="MOSC N-terminal domain-like"/>
    <property type="match status" value="1"/>
</dbReference>
<protein>
    <submittedName>
        <fullName evidence="2">MOSC domain-containing protein</fullName>
    </submittedName>
</protein>
<proteinExistence type="predicted"/>
<dbReference type="InterPro" id="IPR005302">
    <property type="entry name" value="MoCF_Sase_C"/>
</dbReference>
<dbReference type="OrthoDB" id="9793178at2"/>
<dbReference type="Proteomes" id="UP000282674">
    <property type="component" value="Unassembled WGS sequence"/>
</dbReference>
<dbReference type="GO" id="GO:0030151">
    <property type="term" value="F:molybdenum ion binding"/>
    <property type="evidence" value="ECO:0007669"/>
    <property type="project" value="InterPro"/>
</dbReference>
<dbReference type="GO" id="GO:0003824">
    <property type="term" value="F:catalytic activity"/>
    <property type="evidence" value="ECO:0007669"/>
    <property type="project" value="InterPro"/>
</dbReference>
<dbReference type="PANTHER" id="PTHR14237">
    <property type="entry name" value="MOLYBDOPTERIN COFACTOR SULFURASE MOSC"/>
    <property type="match status" value="1"/>
</dbReference>